<reference evidence="3 4" key="1">
    <citation type="submission" date="2019-07" db="EMBL/GenBank/DDBJ databases">
        <title>Quadrisphaera sp. strain DD2A genome sequencing and assembly.</title>
        <authorList>
            <person name="Kim I."/>
        </authorList>
    </citation>
    <scope>NUCLEOTIDE SEQUENCE [LARGE SCALE GENOMIC DNA]</scope>
    <source>
        <strain evidence="3 4">DD2A</strain>
    </source>
</reference>
<gene>
    <name evidence="3" type="ORF">FMM08_09570</name>
</gene>
<comment type="caution">
    <text evidence="3">The sequence shown here is derived from an EMBL/GenBank/DDBJ whole genome shotgun (WGS) entry which is preliminary data.</text>
</comment>
<proteinExistence type="predicted"/>
<dbReference type="OrthoDB" id="252909at2"/>
<evidence type="ECO:0000313" key="3">
    <source>
        <dbReference type="EMBL" id="TXR56348.1"/>
    </source>
</evidence>
<dbReference type="InterPro" id="IPR029062">
    <property type="entry name" value="Class_I_gatase-like"/>
</dbReference>
<dbReference type="SUPFAM" id="SSF52317">
    <property type="entry name" value="Class I glutamine amidotransferase-like"/>
    <property type="match status" value="1"/>
</dbReference>
<organism evidence="3 4">
    <name type="scientific">Quadrisphaera setariae</name>
    <dbReference type="NCBI Taxonomy" id="2593304"/>
    <lineage>
        <taxon>Bacteria</taxon>
        <taxon>Bacillati</taxon>
        <taxon>Actinomycetota</taxon>
        <taxon>Actinomycetes</taxon>
        <taxon>Kineosporiales</taxon>
        <taxon>Kineosporiaceae</taxon>
        <taxon>Quadrisphaera</taxon>
    </lineage>
</organism>
<dbReference type="RefSeq" id="WP_147926141.1">
    <property type="nucleotide sequence ID" value="NZ_VKAC01000005.1"/>
</dbReference>
<evidence type="ECO:0000259" key="2">
    <source>
        <dbReference type="Pfam" id="PF06283"/>
    </source>
</evidence>
<dbReference type="EMBL" id="VKAC01000005">
    <property type="protein sequence ID" value="TXR56348.1"/>
    <property type="molecule type" value="Genomic_DNA"/>
</dbReference>
<dbReference type="InterPro" id="IPR029010">
    <property type="entry name" value="ThuA-like"/>
</dbReference>
<dbReference type="Pfam" id="PF06283">
    <property type="entry name" value="ThuA"/>
    <property type="match status" value="1"/>
</dbReference>
<dbReference type="AlphaFoldDB" id="A0A5C8ZGL3"/>
<dbReference type="Proteomes" id="UP000321234">
    <property type="component" value="Unassembled WGS sequence"/>
</dbReference>
<name>A0A5C8ZGL3_9ACTN</name>
<evidence type="ECO:0000313" key="4">
    <source>
        <dbReference type="Proteomes" id="UP000321234"/>
    </source>
</evidence>
<feature type="region of interest" description="Disordered" evidence="1">
    <location>
        <begin position="1"/>
        <end position="33"/>
    </location>
</feature>
<protein>
    <submittedName>
        <fullName evidence="3">Trehalose utilization protein ThuA</fullName>
    </submittedName>
</protein>
<feature type="compositionally biased region" description="Basic and acidic residues" evidence="1">
    <location>
        <begin position="1"/>
        <end position="15"/>
    </location>
</feature>
<keyword evidence="4" id="KW-1185">Reference proteome</keyword>
<accession>A0A5C8ZGL3</accession>
<feature type="domain" description="ThuA-like" evidence="2">
    <location>
        <begin position="58"/>
        <end position="257"/>
    </location>
</feature>
<sequence>MTDMQTGDHGEEGGRRFAVTGPDRGTDTSVAATGRPIRVTVWGENVHERNEPEVAERYPTGMHGAVAEGIEAHLGERAVVRTATLDSGADHGLSEEVLRETDVLTWWGHAAHDQVSDEVVERVHRHVLEGMGLIVLHSGHWSKIFTKLMGTTCTLRWRSEHDRELIWTVDPTHPIAQGIPHPMVIDEDEMYGEFFDVPAPDELVFLSTFSGGEVFRSGMTYKRGHGKIFYFRPGDQDYPTYFHPGVRRVIANAVEWAVTLRARREYPVLLRHDTEDFYRGFDYTGALDPSARVGS</sequence>
<dbReference type="Gene3D" id="3.40.50.880">
    <property type="match status" value="1"/>
</dbReference>
<evidence type="ECO:0000256" key="1">
    <source>
        <dbReference type="SAM" id="MobiDB-lite"/>
    </source>
</evidence>